<evidence type="ECO:0000256" key="8">
    <source>
        <dbReference type="PIRSR" id="PIRSR604808-3"/>
    </source>
</evidence>
<evidence type="ECO:0000256" key="4">
    <source>
        <dbReference type="ARBA" id="ARBA00022801"/>
    </source>
</evidence>
<dbReference type="AlphaFoldDB" id="A0A4R9KDG8"/>
<feature type="binding site" evidence="7">
    <location>
        <position position="35"/>
    </location>
    <ligand>
        <name>Mg(2+)</name>
        <dbReference type="ChEBI" id="CHEBI:18420"/>
        <label>1</label>
    </ligand>
</feature>
<name>A0A4R9KDG8_9LEPT</name>
<dbReference type="SUPFAM" id="SSF56219">
    <property type="entry name" value="DNase I-like"/>
    <property type="match status" value="1"/>
</dbReference>
<proteinExistence type="inferred from homology"/>
<keyword evidence="7" id="KW-0464">Manganese</keyword>
<dbReference type="InterPro" id="IPR020848">
    <property type="entry name" value="AP_endonuclease_F1_CS"/>
</dbReference>
<dbReference type="PANTHER" id="PTHR22748">
    <property type="entry name" value="AP ENDONUCLEASE"/>
    <property type="match status" value="1"/>
</dbReference>
<evidence type="ECO:0000256" key="5">
    <source>
        <dbReference type="ARBA" id="ARBA00022842"/>
    </source>
</evidence>
<comment type="cofactor">
    <cofactor evidence="1">
        <name>Mn(2+)</name>
        <dbReference type="ChEBI" id="CHEBI:29035"/>
    </cofactor>
</comment>
<keyword evidence="3 7" id="KW-0479">Metal-binding</keyword>
<feature type="binding site" evidence="7">
    <location>
        <position position="148"/>
    </location>
    <ligand>
        <name>Mg(2+)</name>
        <dbReference type="ChEBI" id="CHEBI:18420"/>
        <label>1</label>
    </ligand>
</feature>
<evidence type="ECO:0000256" key="6">
    <source>
        <dbReference type="PIRSR" id="PIRSR604808-1"/>
    </source>
</evidence>
<feature type="binding site" evidence="7">
    <location>
        <position position="246"/>
    </location>
    <ligand>
        <name>Mg(2+)</name>
        <dbReference type="ChEBI" id="CHEBI:18420"/>
        <label>1</label>
    </ligand>
</feature>
<feature type="site" description="Important for catalytic activity" evidence="8">
    <location>
        <position position="220"/>
    </location>
</feature>
<reference evidence="10" key="1">
    <citation type="journal article" date="2019" name="PLoS Negl. Trop. Dis.">
        <title>Revisiting the worldwide diversity of Leptospira species in the environment.</title>
        <authorList>
            <person name="Vincent A.T."/>
            <person name="Schiettekatte O."/>
            <person name="Bourhy P."/>
            <person name="Veyrier F.J."/>
            <person name="Picardeau M."/>
        </authorList>
    </citation>
    <scope>NUCLEOTIDE SEQUENCE [LARGE SCALE GENOMIC DNA]</scope>
    <source>
        <strain evidence="10">201702476</strain>
    </source>
</reference>
<keyword evidence="11" id="KW-1185">Reference proteome</keyword>
<feature type="active site" description="Proton donor/acceptor" evidence="6">
    <location>
        <position position="148"/>
    </location>
</feature>
<accession>A0A4R9KDG8</accession>
<dbReference type="GO" id="GO:0003906">
    <property type="term" value="F:DNA-(apurinic or apyrimidinic site) endonuclease activity"/>
    <property type="evidence" value="ECO:0007669"/>
    <property type="project" value="TreeGrafter"/>
</dbReference>
<comment type="caution">
    <text evidence="10">The sequence shown here is derived from an EMBL/GenBank/DDBJ whole genome shotgun (WGS) entry which is preliminary data.</text>
</comment>
<organism evidence="10 11">
    <name type="scientific">Leptospira ognonensis</name>
    <dbReference type="NCBI Taxonomy" id="2484945"/>
    <lineage>
        <taxon>Bacteria</taxon>
        <taxon>Pseudomonadati</taxon>
        <taxon>Spirochaetota</taxon>
        <taxon>Spirochaetia</taxon>
        <taxon>Leptospirales</taxon>
        <taxon>Leptospiraceae</taxon>
        <taxon>Leptospira</taxon>
    </lineage>
</organism>
<dbReference type="EC" id="3.1.11.2" evidence="10"/>
<dbReference type="InterPro" id="IPR036691">
    <property type="entry name" value="Endo/exonu/phosph_ase_sf"/>
</dbReference>
<dbReference type="GO" id="GO:0003677">
    <property type="term" value="F:DNA binding"/>
    <property type="evidence" value="ECO:0007669"/>
    <property type="project" value="InterPro"/>
</dbReference>
<feature type="binding site" evidence="7">
    <location>
        <position position="7"/>
    </location>
    <ligand>
        <name>Mg(2+)</name>
        <dbReference type="ChEBI" id="CHEBI:18420"/>
        <label>1</label>
    </ligand>
</feature>
<dbReference type="GO" id="GO:0008081">
    <property type="term" value="F:phosphoric diester hydrolase activity"/>
    <property type="evidence" value="ECO:0007669"/>
    <property type="project" value="TreeGrafter"/>
</dbReference>
<evidence type="ECO:0000256" key="7">
    <source>
        <dbReference type="PIRSR" id="PIRSR604808-2"/>
    </source>
</evidence>
<feature type="site" description="Interaction with DNA substrate" evidence="8">
    <location>
        <position position="246"/>
    </location>
</feature>
<dbReference type="GO" id="GO:0008311">
    <property type="term" value="F:double-stranded DNA 3'-5' DNA exonuclease activity"/>
    <property type="evidence" value="ECO:0007669"/>
    <property type="project" value="UniProtKB-EC"/>
</dbReference>
<dbReference type="NCBIfam" id="TIGR00633">
    <property type="entry name" value="xth"/>
    <property type="match status" value="1"/>
</dbReference>
<evidence type="ECO:0000259" key="9">
    <source>
        <dbReference type="Pfam" id="PF03372"/>
    </source>
</evidence>
<feature type="active site" description="Proton acceptor" evidence="6">
    <location>
        <position position="246"/>
    </location>
</feature>
<dbReference type="Proteomes" id="UP000297693">
    <property type="component" value="Unassembled WGS sequence"/>
</dbReference>
<evidence type="ECO:0000256" key="1">
    <source>
        <dbReference type="ARBA" id="ARBA00001936"/>
    </source>
</evidence>
<keyword evidence="4 10" id="KW-0378">Hydrolase</keyword>
<dbReference type="Gene3D" id="3.60.10.10">
    <property type="entry name" value="Endonuclease/exonuclease/phosphatase"/>
    <property type="match status" value="1"/>
</dbReference>
<dbReference type="GO" id="GO:0006284">
    <property type="term" value="P:base-excision repair"/>
    <property type="evidence" value="ECO:0007669"/>
    <property type="project" value="TreeGrafter"/>
</dbReference>
<dbReference type="RefSeq" id="WP_135621297.1">
    <property type="nucleotide sequence ID" value="NZ_RQGD01000001.1"/>
</dbReference>
<sequence>MKILTLNCNGIRSALSKGLLDIIRNENPDMIAFQETKAPETEIRKSFWKDLGYEAFVCLAEKPGYSGVCTFTKIKPLKTTIGYGSGIFLSEGRSILLEFSNFYFWNLYFPSGTTGEIRQKVKYEFLDEVTRLTAALQKKKKPLVLVGDVNIAHTERDIHNPKANVKNSGFLPEERKWMSDYFQGGLVDLYRYLHPDKIDSYSWWTYRAGARAKNKGWRIDYILGSEALKNAAETAKIISEPVVSDHAAVVVELQIS</sequence>
<comment type="similarity">
    <text evidence="2">Belongs to the DNA repair enzymes AP/ExoA family.</text>
</comment>
<evidence type="ECO:0000313" key="10">
    <source>
        <dbReference type="EMBL" id="TGL63985.1"/>
    </source>
</evidence>
<feature type="binding site" evidence="7">
    <location>
        <position position="150"/>
    </location>
    <ligand>
        <name>Mg(2+)</name>
        <dbReference type="ChEBI" id="CHEBI:18420"/>
        <label>1</label>
    </ligand>
</feature>
<dbReference type="PANTHER" id="PTHR22748:SF6">
    <property type="entry name" value="DNA-(APURINIC OR APYRIMIDINIC SITE) ENDONUCLEASE"/>
    <property type="match status" value="1"/>
</dbReference>
<dbReference type="InterPro" id="IPR005135">
    <property type="entry name" value="Endo/exonuclease/phosphatase"/>
</dbReference>
<dbReference type="NCBIfam" id="TIGR00195">
    <property type="entry name" value="exoDNase_III"/>
    <property type="match status" value="1"/>
</dbReference>
<feature type="domain" description="Endonuclease/exonuclease/phosphatase" evidence="9">
    <location>
        <begin position="4"/>
        <end position="246"/>
    </location>
</feature>
<gene>
    <name evidence="10" type="primary">xth</name>
    <name evidence="10" type="ORF">EHQ58_00060</name>
</gene>
<protein>
    <submittedName>
        <fullName evidence="10">Exodeoxyribonuclease III</fullName>
        <ecNumber evidence="10">3.1.11.2</ecNumber>
    </submittedName>
</protein>
<dbReference type="InterPro" id="IPR004808">
    <property type="entry name" value="AP_endonuc_1"/>
</dbReference>
<dbReference type="Pfam" id="PF03372">
    <property type="entry name" value="Exo_endo_phos"/>
    <property type="match status" value="1"/>
</dbReference>
<evidence type="ECO:0000256" key="2">
    <source>
        <dbReference type="ARBA" id="ARBA00007092"/>
    </source>
</evidence>
<dbReference type="GO" id="GO:0046872">
    <property type="term" value="F:metal ion binding"/>
    <property type="evidence" value="ECO:0007669"/>
    <property type="project" value="UniProtKB-KW"/>
</dbReference>
<feature type="binding site" evidence="7">
    <location>
        <position position="245"/>
    </location>
    <ligand>
        <name>Mg(2+)</name>
        <dbReference type="ChEBI" id="CHEBI:18420"/>
        <label>1</label>
    </ligand>
</feature>
<evidence type="ECO:0000256" key="3">
    <source>
        <dbReference type="ARBA" id="ARBA00022723"/>
    </source>
</evidence>
<evidence type="ECO:0000313" key="11">
    <source>
        <dbReference type="Proteomes" id="UP000297693"/>
    </source>
</evidence>
<dbReference type="PROSITE" id="PS51435">
    <property type="entry name" value="AP_NUCLEASE_F1_4"/>
    <property type="match status" value="1"/>
</dbReference>
<dbReference type="PROSITE" id="PS00728">
    <property type="entry name" value="AP_NUCLEASE_F1_3"/>
    <property type="match status" value="1"/>
</dbReference>
<feature type="active site" evidence="6">
    <location>
        <position position="108"/>
    </location>
</feature>
<keyword evidence="5 7" id="KW-0460">Magnesium</keyword>
<dbReference type="EMBL" id="RQGD01000001">
    <property type="protein sequence ID" value="TGL63985.1"/>
    <property type="molecule type" value="Genomic_DNA"/>
</dbReference>
<dbReference type="OrthoDB" id="9803914at2"/>
<comment type="cofactor">
    <cofactor evidence="7">
        <name>Mg(2+)</name>
        <dbReference type="ChEBI" id="CHEBI:18420"/>
    </cofactor>
    <cofactor evidence="7">
        <name>Mn(2+)</name>
        <dbReference type="ChEBI" id="CHEBI:29035"/>
    </cofactor>
    <text evidence="7">Probably binds two magnesium or manganese ions per subunit.</text>
</comment>
<feature type="site" description="Transition state stabilizer" evidence="8">
    <location>
        <position position="150"/>
    </location>
</feature>